<protein>
    <submittedName>
        <fullName evidence="2">Glycerophosphodiester phosphodiesterase</fullName>
    </submittedName>
</protein>
<reference evidence="2" key="1">
    <citation type="submission" date="2020-11" db="EMBL/GenBank/DDBJ databases">
        <title>Novosphingobium aureum sp. nov., a marine bacterium isolated from sediment of a salt flat.</title>
        <authorList>
            <person name="Yoo Y."/>
            <person name="Kim J.-J."/>
        </authorList>
    </citation>
    <scope>NUCLEOTIDE SEQUENCE</scope>
    <source>
        <strain evidence="2">YJ-S2-02</strain>
    </source>
</reference>
<dbReference type="PANTHER" id="PTHR46211:SF1">
    <property type="entry name" value="GLYCEROPHOSPHODIESTER PHOSPHODIESTERASE, CYTOPLASMIC"/>
    <property type="match status" value="1"/>
</dbReference>
<dbReference type="Proteomes" id="UP000617634">
    <property type="component" value="Unassembled WGS sequence"/>
</dbReference>
<dbReference type="PANTHER" id="PTHR46211">
    <property type="entry name" value="GLYCEROPHOSPHORYL DIESTER PHOSPHODIESTERASE"/>
    <property type="match status" value="1"/>
</dbReference>
<dbReference type="EMBL" id="JADZGI010000004">
    <property type="protein sequence ID" value="MBH0114753.1"/>
    <property type="molecule type" value="Genomic_DNA"/>
</dbReference>
<dbReference type="GO" id="GO:0008081">
    <property type="term" value="F:phosphoric diester hydrolase activity"/>
    <property type="evidence" value="ECO:0007669"/>
    <property type="project" value="InterPro"/>
</dbReference>
<evidence type="ECO:0000313" key="2">
    <source>
        <dbReference type="EMBL" id="MBH0114753.1"/>
    </source>
</evidence>
<accession>A0A931HG23</accession>
<proteinExistence type="predicted"/>
<keyword evidence="3" id="KW-1185">Reference proteome</keyword>
<feature type="domain" description="GP-PDE" evidence="1">
    <location>
        <begin position="27"/>
        <end position="264"/>
    </location>
</feature>
<dbReference type="InterPro" id="IPR030395">
    <property type="entry name" value="GP_PDE_dom"/>
</dbReference>
<evidence type="ECO:0000259" key="1">
    <source>
        <dbReference type="PROSITE" id="PS51704"/>
    </source>
</evidence>
<dbReference type="Gene3D" id="3.20.20.190">
    <property type="entry name" value="Phosphatidylinositol (PI) phosphodiesterase"/>
    <property type="match status" value="1"/>
</dbReference>
<gene>
    <name evidence="2" type="ORF">I5E68_17535</name>
</gene>
<comment type="caution">
    <text evidence="2">The sequence shown here is derived from an EMBL/GenBank/DDBJ whole genome shotgun (WGS) entry which is preliminary data.</text>
</comment>
<dbReference type="PROSITE" id="PS51704">
    <property type="entry name" value="GP_PDE"/>
    <property type="match status" value="1"/>
</dbReference>
<sequence length="264" mass="29025">MPSLPSSLPDDWLAPVPDLARVAWLRGRDFAHRGLHGEGAPENSGSAFDRAMLGGYGIELDVQRTFDGQPVVFHDFALERLTDHAGPIAGRTASELGAITLRGSADTICTLREALVRIDGLVPVLIEVKLRRESNAPGFCLAVRRALEGYAGAHAVMSFDPRVSRWFRRHSPETVRGLVLSRKEDSGALGRGRHRLAMWYAQPDFLAMDLRELPGRFATGQRRRGMPVATWTVRDLAGYERALTCTDARIFEGMIPPAADTRAA</sequence>
<evidence type="ECO:0000313" key="3">
    <source>
        <dbReference type="Proteomes" id="UP000617634"/>
    </source>
</evidence>
<organism evidence="2 3">
    <name type="scientific">Novosphingobium aureum</name>
    <dbReference type="NCBI Taxonomy" id="2792964"/>
    <lineage>
        <taxon>Bacteria</taxon>
        <taxon>Pseudomonadati</taxon>
        <taxon>Pseudomonadota</taxon>
        <taxon>Alphaproteobacteria</taxon>
        <taxon>Sphingomonadales</taxon>
        <taxon>Sphingomonadaceae</taxon>
        <taxon>Novosphingobium</taxon>
    </lineage>
</organism>
<dbReference type="RefSeq" id="WP_197166529.1">
    <property type="nucleotide sequence ID" value="NZ_JADZGI010000004.1"/>
</dbReference>
<dbReference type="SUPFAM" id="SSF51695">
    <property type="entry name" value="PLC-like phosphodiesterases"/>
    <property type="match status" value="1"/>
</dbReference>
<dbReference type="GO" id="GO:0006629">
    <property type="term" value="P:lipid metabolic process"/>
    <property type="evidence" value="ECO:0007669"/>
    <property type="project" value="InterPro"/>
</dbReference>
<dbReference type="Pfam" id="PF03009">
    <property type="entry name" value="GDPD"/>
    <property type="match status" value="1"/>
</dbReference>
<dbReference type="InterPro" id="IPR017946">
    <property type="entry name" value="PLC-like_Pdiesterase_TIM-brl"/>
</dbReference>
<name>A0A931HG23_9SPHN</name>
<dbReference type="AlphaFoldDB" id="A0A931HG23"/>